<dbReference type="Proteomes" id="UP000606115">
    <property type="component" value="Unassembled WGS sequence"/>
</dbReference>
<dbReference type="RefSeq" id="WP_188683545.1">
    <property type="nucleotide sequence ID" value="NZ_BMKX01000001.1"/>
</dbReference>
<dbReference type="SUPFAM" id="SSF51905">
    <property type="entry name" value="FAD/NAD(P)-binding domain"/>
    <property type="match status" value="1"/>
</dbReference>
<dbReference type="GeneID" id="303302998"/>
<comment type="caution">
    <text evidence="2">The sequence shown here is derived from an EMBL/GenBank/DDBJ whole genome shotgun (WGS) entry which is preliminary data.</text>
</comment>
<dbReference type="Pfam" id="PF13454">
    <property type="entry name" value="NAD_binding_9"/>
    <property type="match status" value="1"/>
</dbReference>
<dbReference type="InterPro" id="IPR038732">
    <property type="entry name" value="HpyO/CreE_NAD-binding"/>
</dbReference>
<keyword evidence="3" id="KW-1185">Reference proteome</keyword>
<dbReference type="InterPro" id="IPR052189">
    <property type="entry name" value="L-asp_N-monooxygenase_NS-form"/>
</dbReference>
<evidence type="ECO:0000259" key="1">
    <source>
        <dbReference type="Pfam" id="PF13454"/>
    </source>
</evidence>
<organism evidence="2 3">
    <name type="scientific">Glutamicibacter ardleyensis</name>
    <dbReference type="NCBI Taxonomy" id="225894"/>
    <lineage>
        <taxon>Bacteria</taxon>
        <taxon>Bacillati</taxon>
        <taxon>Actinomycetota</taxon>
        <taxon>Actinomycetes</taxon>
        <taxon>Micrococcales</taxon>
        <taxon>Micrococcaceae</taxon>
        <taxon>Glutamicibacter</taxon>
    </lineage>
</organism>
<evidence type="ECO:0000313" key="3">
    <source>
        <dbReference type="Proteomes" id="UP000606115"/>
    </source>
</evidence>
<name>A0ABQ2D9C3_9MICC</name>
<accession>A0ABQ2D9C3</accession>
<reference evidence="3" key="1">
    <citation type="journal article" date="2019" name="Int. J. Syst. Evol. Microbiol.">
        <title>The Global Catalogue of Microorganisms (GCM) 10K type strain sequencing project: providing services to taxonomists for standard genome sequencing and annotation.</title>
        <authorList>
            <consortium name="The Broad Institute Genomics Platform"/>
            <consortium name="The Broad Institute Genome Sequencing Center for Infectious Disease"/>
            <person name="Wu L."/>
            <person name="Ma J."/>
        </authorList>
    </citation>
    <scope>NUCLEOTIDE SEQUENCE [LARGE SCALE GENOMIC DNA]</scope>
    <source>
        <strain evidence="3">CGMCC 1.3685</strain>
    </source>
</reference>
<gene>
    <name evidence="2" type="ORF">GCM10007173_06010</name>
</gene>
<feature type="domain" description="FAD-dependent urate hydroxylase HpyO/Asp monooxygenase CreE-like FAD/NAD(P)-binding" evidence="1">
    <location>
        <begin position="5"/>
        <end position="154"/>
    </location>
</feature>
<dbReference type="EMBL" id="BMKX01000001">
    <property type="protein sequence ID" value="GGJ50326.1"/>
    <property type="molecule type" value="Genomic_DNA"/>
</dbReference>
<dbReference type="Gene3D" id="3.50.50.60">
    <property type="entry name" value="FAD/NAD(P)-binding domain"/>
    <property type="match status" value="1"/>
</dbReference>
<dbReference type="PANTHER" id="PTHR40254:SF1">
    <property type="entry name" value="BLR0577 PROTEIN"/>
    <property type="match status" value="1"/>
</dbReference>
<dbReference type="PANTHER" id="PTHR40254">
    <property type="entry name" value="BLR0577 PROTEIN"/>
    <property type="match status" value="1"/>
</dbReference>
<dbReference type="InterPro" id="IPR036188">
    <property type="entry name" value="FAD/NAD-bd_sf"/>
</dbReference>
<sequence length="533" mass="57771">MTRIAMIGGGPKCLFALLELNDRLDEQTARTVQVDVYDPYLPGAGRVWNTEQPSELRLNVNARIIDASSNLCSQTFNQWRSSDSSRAQADTYPPRALVGEYLGEQFERLRKQGNLQVAHRALAVGKLVRSGSYWEVTTQRGNELYDEVVIVTGHGLAGYRAENSPEGSIAAVALTVERGTNNVGEVPAGSHVLCRGAALTAYDVILSLTEGRGGAWKARTTNGLPGLCYLPSGDEPERITMTSRNNIPMSPKPQSVPANLQSTLEAYGEQVLLWGTPNGTSHEMDALWQILLSCAKDCAELCGVPASKKSLWETLQAGRSERLQTLGDPAEQLRRSLRANHGLETPTHEWVWAIVWSGVYAQLVSALARTPWRTGEHEQFSRLAANLERMAFGPPEPTAFKLLALFDAGLLSQEPSTKTVKSGAVFIDAVTAPAGVLTAPAPDGQPANTLISGLLADGEVLIRSGERGLLTDTDGTCLNARGERNESLAALGRPTEDPTLGHDTLNRSLHPEYRGWAQRIARKVTTASQKVAY</sequence>
<protein>
    <recommendedName>
        <fullName evidence="1">FAD-dependent urate hydroxylase HpyO/Asp monooxygenase CreE-like FAD/NAD(P)-binding domain-containing protein</fullName>
    </recommendedName>
</protein>
<proteinExistence type="predicted"/>
<evidence type="ECO:0000313" key="2">
    <source>
        <dbReference type="EMBL" id="GGJ50326.1"/>
    </source>
</evidence>